<dbReference type="SMART" id="SM00181">
    <property type="entry name" value="EGF"/>
    <property type="match status" value="3"/>
</dbReference>
<dbReference type="Proteomes" id="UP000076407">
    <property type="component" value="Unassembled WGS sequence"/>
</dbReference>
<dbReference type="GO" id="GO:0004252">
    <property type="term" value="F:serine-type endopeptidase activity"/>
    <property type="evidence" value="ECO:0007669"/>
    <property type="project" value="TreeGrafter"/>
</dbReference>
<evidence type="ECO:0000256" key="2">
    <source>
        <dbReference type="PROSITE-ProRule" id="PRU00059"/>
    </source>
</evidence>
<feature type="region of interest" description="Disordered" evidence="4">
    <location>
        <begin position="2363"/>
        <end position="2382"/>
    </location>
</feature>
<evidence type="ECO:0000259" key="7">
    <source>
        <dbReference type="PROSITE" id="PS50041"/>
    </source>
</evidence>
<feature type="domain" description="CUB" evidence="5">
    <location>
        <begin position="1123"/>
        <end position="1229"/>
    </location>
</feature>
<evidence type="ECO:0000259" key="5">
    <source>
        <dbReference type="PROSITE" id="PS01180"/>
    </source>
</evidence>
<dbReference type="InterPro" id="IPR016187">
    <property type="entry name" value="CTDL_fold"/>
</dbReference>
<dbReference type="Pfam" id="PF00059">
    <property type="entry name" value="Lectin_C"/>
    <property type="match status" value="2"/>
</dbReference>
<feature type="compositionally biased region" description="Gly residues" evidence="4">
    <location>
        <begin position="2263"/>
        <end position="2273"/>
    </location>
</feature>
<dbReference type="PANTHER" id="PTHR24255">
    <property type="entry name" value="COMPLEMENT COMPONENT 1, S SUBCOMPONENT-RELATED"/>
    <property type="match status" value="1"/>
</dbReference>
<protein>
    <recommendedName>
        <fullName evidence="10">Cubilin</fullName>
    </recommendedName>
</protein>
<dbReference type="SUPFAM" id="SSF57196">
    <property type="entry name" value="EGF/Laminin"/>
    <property type="match status" value="1"/>
</dbReference>
<feature type="compositionally biased region" description="Acidic residues" evidence="4">
    <location>
        <begin position="2640"/>
        <end position="2650"/>
    </location>
</feature>
<feature type="compositionally biased region" description="Polar residues" evidence="4">
    <location>
        <begin position="1857"/>
        <end position="1876"/>
    </location>
</feature>
<feature type="compositionally biased region" description="Low complexity" evidence="4">
    <location>
        <begin position="2663"/>
        <end position="2676"/>
    </location>
</feature>
<feature type="region of interest" description="Disordered" evidence="4">
    <location>
        <begin position="2142"/>
        <end position="2169"/>
    </location>
</feature>
<feature type="region of interest" description="Disordered" evidence="4">
    <location>
        <begin position="2404"/>
        <end position="2518"/>
    </location>
</feature>
<proteinExistence type="predicted"/>
<name>A0A182XDT8_ANOQN</name>
<evidence type="ECO:0000256" key="3">
    <source>
        <dbReference type="PROSITE-ProRule" id="PRU00076"/>
    </source>
</evidence>
<dbReference type="CDD" id="cd00041">
    <property type="entry name" value="CUB"/>
    <property type="match status" value="3"/>
</dbReference>
<evidence type="ECO:0000313" key="8">
    <source>
        <dbReference type="EnsemblMetazoa" id="AQUA007991-PA"/>
    </source>
</evidence>
<dbReference type="SMART" id="SM00034">
    <property type="entry name" value="CLECT"/>
    <property type="match status" value="2"/>
</dbReference>
<dbReference type="SUPFAM" id="SSF49854">
    <property type="entry name" value="Spermadhesin, CUB domain"/>
    <property type="match status" value="4"/>
</dbReference>
<dbReference type="Gene3D" id="2.10.25.10">
    <property type="entry name" value="Laminin"/>
    <property type="match status" value="2"/>
</dbReference>
<feature type="compositionally biased region" description="Basic residues" evidence="4">
    <location>
        <begin position="2427"/>
        <end position="2439"/>
    </location>
</feature>
<feature type="compositionally biased region" description="Low complexity" evidence="4">
    <location>
        <begin position="2193"/>
        <end position="2211"/>
    </location>
</feature>
<feature type="compositionally biased region" description="Basic and acidic residues" evidence="4">
    <location>
        <begin position="2306"/>
        <end position="2315"/>
    </location>
</feature>
<dbReference type="Pfam" id="PF00431">
    <property type="entry name" value="CUB"/>
    <property type="match status" value="3"/>
</dbReference>
<dbReference type="InterPro" id="IPR000859">
    <property type="entry name" value="CUB_dom"/>
</dbReference>
<feature type="compositionally biased region" description="Basic residues" evidence="4">
    <location>
        <begin position="594"/>
        <end position="606"/>
    </location>
</feature>
<keyword evidence="9" id="KW-1185">Reference proteome</keyword>
<feature type="compositionally biased region" description="Low complexity" evidence="4">
    <location>
        <begin position="299"/>
        <end position="316"/>
    </location>
</feature>
<feature type="region of interest" description="Disordered" evidence="4">
    <location>
        <begin position="1730"/>
        <end position="1785"/>
    </location>
</feature>
<dbReference type="PROSITE" id="PS01180">
    <property type="entry name" value="CUB"/>
    <property type="match status" value="3"/>
</dbReference>
<dbReference type="InterPro" id="IPR035914">
    <property type="entry name" value="Sperma_CUB_dom_sf"/>
</dbReference>
<keyword evidence="3" id="KW-0245">EGF-like domain</keyword>
<dbReference type="PROSITE" id="PS50041">
    <property type="entry name" value="C_TYPE_LECTIN_2"/>
    <property type="match status" value="2"/>
</dbReference>
<dbReference type="SUPFAM" id="SSF56436">
    <property type="entry name" value="C-type lectin-like"/>
    <property type="match status" value="2"/>
</dbReference>
<feature type="domain" description="EGF-like" evidence="6">
    <location>
        <begin position="1455"/>
        <end position="1485"/>
    </location>
</feature>
<feature type="domain" description="C-type lectin" evidence="7">
    <location>
        <begin position="349"/>
        <end position="480"/>
    </location>
</feature>
<dbReference type="Gene3D" id="2.60.120.290">
    <property type="entry name" value="Spermadhesin, CUB domain"/>
    <property type="match status" value="5"/>
</dbReference>
<feature type="compositionally biased region" description="Gly residues" evidence="4">
    <location>
        <begin position="2160"/>
        <end position="2169"/>
    </location>
</feature>
<dbReference type="PROSITE" id="PS00022">
    <property type="entry name" value="EGF_1"/>
    <property type="match status" value="3"/>
</dbReference>
<organism evidence="8 9">
    <name type="scientific">Anopheles quadriannulatus</name>
    <name type="common">Mosquito</name>
    <dbReference type="NCBI Taxonomy" id="34691"/>
    <lineage>
        <taxon>Eukaryota</taxon>
        <taxon>Metazoa</taxon>
        <taxon>Ecdysozoa</taxon>
        <taxon>Arthropoda</taxon>
        <taxon>Hexapoda</taxon>
        <taxon>Insecta</taxon>
        <taxon>Pterygota</taxon>
        <taxon>Neoptera</taxon>
        <taxon>Endopterygota</taxon>
        <taxon>Diptera</taxon>
        <taxon>Nematocera</taxon>
        <taxon>Culicoidea</taxon>
        <taxon>Culicidae</taxon>
        <taxon>Anophelinae</taxon>
        <taxon>Anopheles</taxon>
    </lineage>
</organism>
<dbReference type="CDD" id="cd00054">
    <property type="entry name" value="EGF_CA"/>
    <property type="match status" value="3"/>
</dbReference>
<evidence type="ECO:0000256" key="4">
    <source>
        <dbReference type="SAM" id="MobiDB-lite"/>
    </source>
</evidence>
<feature type="region of interest" description="Disordered" evidence="4">
    <location>
        <begin position="282"/>
        <end position="316"/>
    </location>
</feature>
<feature type="compositionally biased region" description="Low complexity" evidence="4">
    <location>
        <begin position="2367"/>
        <end position="2379"/>
    </location>
</feature>
<feature type="disulfide bond" evidence="3">
    <location>
        <begin position="1475"/>
        <end position="1484"/>
    </location>
</feature>
<feature type="disulfide bond" evidence="2">
    <location>
        <begin position="1123"/>
        <end position="1150"/>
    </location>
</feature>
<feature type="compositionally biased region" description="Polar residues" evidence="4">
    <location>
        <begin position="2450"/>
        <end position="2460"/>
    </location>
</feature>
<dbReference type="PANTHER" id="PTHR24255:SF31">
    <property type="entry name" value="CUBILIN-LIKE PROTEIN"/>
    <property type="match status" value="1"/>
</dbReference>
<evidence type="ECO:0008006" key="10">
    <source>
        <dbReference type="Google" id="ProtNLM"/>
    </source>
</evidence>
<feature type="region of interest" description="Disordered" evidence="4">
    <location>
        <begin position="1837"/>
        <end position="1876"/>
    </location>
</feature>
<feature type="compositionally biased region" description="Low complexity" evidence="4">
    <location>
        <begin position="1837"/>
        <end position="1846"/>
    </location>
</feature>
<feature type="region of interest" description="Disordered" evidence="4">
    <location>
        <begin position="594"/>
        <end position="628"/>
    </location>
</feature>
<comment type="caution">
    <text evidence="3">Lacks conserved residue(s) required for the propagation of feature annotation.</text>
</comment>
<feature type="domain" description="CUB" evidence="5">
    <location>
        <begin position="497"/>
        <end position="570"/>
    </location>
</feature>
<sequence length="2725" mass="296473">MTSYVIYELIYTMVLLQECSLYLRQAQGTIASNRLPAGYQDCRLVFPTRPTVAPSEELPGLLVQLTRLNTPCRGGGFLRFLPDPTASPTVGAPPAGDGEPGSPPTTAISLCGKLEELPAAGRAFHFQSHRNTTLWLHRAPLFSLQYRLVDYCYNMTLRDQNGTVRLRPGSAPLDCYFRIHLPYGYRVALQLLTNGPSTLNDSRGEAIAIALGPVGEQDGGNAEYLAPIRCSSTGGMLVAVYEDAQHRWTACVNGSAAPARYLLTTTGNSVVVKVSKLPQPTAVQPGIGASGAPGPPASSPSSSPLSPSSSSSAAALPAPDNGTATLLFEYRANPIESITSRCAFGWIATTQFCIAPVERRLPWQEAEAECNRLGGHLIPGYKDDNAYWIGASDLIVEGDFRWNDKFAFTYSNWFPGWVHQENYNRQPNDDGLSGQDCVEIRRHFQIAASGGQTVPTVSPLTLSYMWNDRNCDARNYFLCERMMDEELPERLWNESECNVTVTLSAERPKATVWSPGFPQQYPDSVDCYTLIQAPVGYRVVLDFEEMVLENEPLCSYDYLQLVEPDGIGPYVPSKSAKDFSSTVLFRFRNSRHSGRYSAAQHRRKSTKTGGQSAPASGDPAGGELSGPPRTDISFNVPSIVLQPSDARYTSSLPLPELSLGSVPRKICGDWSSKLKLLRYVTAGPSLGVRFVSDYSNNYGGYKAKISMENVTSECHDERFKAYNNSCYLIISYPDVDWTTAQQICRGIGAQLASISTTDEQRFITSNIRNSLDYTPRSLYWVGGEITNTGSLEWVDGVKLLFEVPASFPTLASVGWLPGQRPEKADPSKLPSCLGLQWKVSPTPMISSGLHWTAQKCSTIGGYVCKKPRPRLDETMVRNQTLTGTEGHLLSPGYPNPYPAQTDFWIRIVAPEHRRIIIQFQKLDLEHQDECLYDYISLQNYPIQPNVRGAYSGAASGGEGSVPLADYFQSGHNGSSAKLKEHSSAPAASQSMDAKKQVPAFPDGWDNRTPQSGTVRFQRRIRYVSSGPGAEFAGGEPVDGAGDREAAVNLLNPGTLLPDPLLPFDELTPSFLPYVRWCGTHDSNMARFNFISTGNEAIVRFHSDFSISGTGFSATWSTVDMAGCPLQTITSKEGSIRSPNYPYFLLNNVDCTYVIQAPYGRRVWLEFVLTDLAQDATLLVDIADGPFEPFADGSHLNDGVFVSKGERLVVRLRTGATPRGKGFHANFKTLAHVNEQRYITLSNKTTGMLYSLNYPEAMPYDVDYTQHLIAPLGEVILLELYGVGFSQHGCHQAGFIEIYDNYTDSNGTLWHLCEHHATGKPGGVEPEPAKQSGLEYTHYPAAHGTAAKLRQPVGPGQHGLGKPAPIYITSYLNTIHIRQRNANGTGIRLNATVRLQEDAGYKMKLISNTDEWVESCRPNPCQYGGKCISAGPGHRRGICQCYGHFTGRFCGLNICELEPCFFGKCELTPTSFKCNCQPGFVGVRCDQRQKPCADNPCESRGECFEKNGGFFCRCHAWWEGARCEKRMMHIPYKPLSERMLQEPFWLGLITVFVVLAVIGLVWCAKRHFPEKIEKLLADDTQLNRSTFPPHHLNTALREQLQASAGTVSSSNATTPASHRTIFGRLGTPSPRKKRNNSTPTKKNVNEKKQILQQLVSPAQNAATKVSLGELIQLSETRLKANYAESEAGLKETTFSENSLSVTSMVRQISDPKLEKKVTFARLLSKVSAEMSSGSEDLANGAKHSSALSLPNEVPPRANSVPPSPCTNEIRSPHSTSSNQGSDSLSSSELALHDFGLRSSSRRARPKVSSADSILAMFKNFAASSSALNTLPSSIVISPSSTPTASSPQDDVPGDDDSSTSSNHTPVSYSSGGTSDSPVFYRQSTIEVPVLDALSAHKSSVVVSAAAAATGSGSSASSCSSSAGSAQLHPPTILLEIPSNGINNKCLSPIREMPTPIPSPALTPIMPRPQRMRTPQSIHDESMSVTFNSGYEDYHKSHQLSIEIRPPPPDEPERGDYSSSSPPDSDPTGDGPAGLGVPIIAIDIHPPTPERKSPERPRDLIIPQLVIQHPSPTKERTAVVVIPGSPPPQRANHTLDATILAGGGTSRQQHQKRFLKQWEKPTSLDLPFDPPMITITCNSSEVVSDAEAPSPAHPLMSKGSRANGGPGGLGPPGSSGGMCYLSPFSMCIRGDRAPSESNLSSSGYSSMASPGPSRCGSNNPLFPNESDDPGSGPPGPGGYSGFHALINNRRQSSNVRKKSTDSSNGAGGTHGGHTAGYGHHQPSSFRLRSDSETLSDEPLLESNDEGIGTDHLDEKIEEGEIRSAKELELYLGKELIQTGQDILSQESLSMSQLQLPAIVIQSDAGYEKPSPVSSRSDSPLSERNASMERFSPMFYGKKDQQLPFTDSDGLYDFPSSDGKGGTGSTVATAHRKCVGRRKERRVARTDRAAALQSPSKGTTTTVLLEIPGSKESVAGGQPHGHQHNAAGGKFVGTVPTTRKSPKRRVHRPPLASSSSSTESLTSMREYAIRSCKDLTSVTQLSAAKDSAEGCNYGDAKGEEASTNAMVAKPPAPAEEIRKPPYKIRRLKAIGNQIRFLRRLERSIHRKEQPAQPSDEDLMSEGGGMKDSPKMSSPLIRFKQSQIDEEDESEEDDSKSRYYSNALSKQQQQLQQQQQQLLLPAEPNAVNSNARQHGKISRQRRVPSHDCYAAKPWSEAECKLLGGDVTSD</sequence>
<dbReference type="InterPro" id="IPR000742">
    <property type="entry name" value="EGF"/>
</dbReference>
<feature type="domain" description="EGF-like" evidence="6">
    <location>
        <begin position="1411"/>
        <end position="1450"/>
    </location>
</feature>
<dbReference type="InterPro" id="IPR001304">
    <property type="entry name" value="C-type_lectin-like"/>
</dbReference>
<feature type="compositionally biased region" description="Low complexity" evidence="4">
    <location>
        <begin position="1773"/>
        <end position="1785"/>
    </location>
</feature>
<feature type="region of interest" description="Disordered" evidence="4">
    <location>
        <begin position="2191"/>
        <end position="2315"/>
    </location>
</feature>
<dbReference type="VEuPathDB" id="VectorBase:AQUA007991"/>
<feature type="region of interest" description="Disordered" evidence="4">
    <location>
        <begin position="972"/>
        <end position="992"/>
    </location>
</feature>
<dbReference type="CDD" id="cd00037">
    <property type="entry name" value="CLECT"/>
    <property type="match status" value="2"/>
</dbReference>
<feature type="domain" description="EGF-like" evidence="6">
    <location>
        <begin position="1487"/>
        <end position="1523"/>
    </location>
</feature>
<dbReference type="Gene3D" id="3.10.100.10">
    <property type="entry name" value="Mannose-Binding Protein A, subunit A"/>
    <property type="match status" value="2"/>
</dbReference>
<evidence type="ECO:0000313" key="9">
    <source>
        <dbReference type="Proteomes" id="UP000076407"/>
    </source>
</evidence>
<dbReference type="GO" id="GO:0005615">
    <property type="term" value="C:extracellular space"/>
    <property type="evidence" value="ECO:0007669"/>
    <property type="project" value="TreeGrafter"/>
</dbReference>
<dbReference type="SMART" id="SM00042">
    <property type="entry name" value="CUB"/>
    <property type="match status" value="3"/>
</dbReference>
<dbReference type="STRING" id="34691.A0A182XDT8"/>
<feature type="domain" description="C-type lectin" evidence="7">
    <location>
        <begin position="722"/>
        <end position="865"/>
    </location>
</feature>
<dbReference type="PROSITE" id="PS01186">
    <property type="entry name" value="EGF_2"/>
    <property type="match status" value="1"/>
</dbReference>
<dbReference type="PROSITE" id="PS50026">
    <property type="entry name" value="EGF_3"/>
    <property type="match status" value="3"/>
</dbReference>
<feature type="compositionally biased region" description="Basic residues" evidence="4">
    <location>
        <begin position="2689"/>
        <end position="2699"/>
    </location>
</feature>
<accession>A0A182XDT8</accession>
<feature type="region of interest" description="Disordered" evidence="4">
    <location>
        <begin position="2000"/>
        <end position="2036"/>
    </location>
</feature>
<feature type="compositionally biased region" description="Acidic residues" evidence="4">
    <location>
        <begin position="2291"/>
        <end position="2302"/>
    </location>
</feature>
<feature type="domain" description="CUB" evidence="5">
    <location>
        <begin position="877"/>
        <end position="998"/>
    </location>
</feature>
<feature type="compositionally biased region" description="Polar residues" evidence="4">
    <location>
        <begin position="1602"/>
        <end position="1616"/>
    </location>
</feature>
<dbReference type="EnsemblMetazoa" id="AQUA007991-RA">
    <property type="protein sequence ID" value="AQUA007991-PA"/>
    <property type="gene ID" value="AQUA007991"/>
</dbReference>
<feature type="compositionally biased region" description="Low complexity" evidence="4">
    <location>
        <begin position="2015"/>
        <end position="2028"/>
    </location>
</feature>
<evidence type="ECO:0000256" key="1">
    <source>
        <dbReference type="ARBA" id="ARBA00023157"/>
    </source>
</evidence>
<dbReference type="InterPro" id="IPR016186">
    <property type="entry name" value="C-type_lectin-like/link_sf"/>
</dbReference>
<evidence type="ECO:0000259" key="6">
    <source>
        <dbReference type="PROSITE" id="PS50026"/>
    </source>
</evidence>
<feature type="disulfide bond" evidence="3">
    <location>
        <begin position="1513"/>
        <end position="1522"/>
    </location>
</feature>
<keyword evidence="1 3" id="KW-1015">Disulfide bond</keyword>
<feature type="region of interest" description="Disordered" evidence="4">
    <location>
        <begin position="2598"/>
        <end position="2706"/>
    </location>
</feature>
<feature type="region of interest" description="Disordered" evidence="4">
    <location>
        <begin position="1602"/>
        <end position="1645"/>
    </location>
</feature>
<reference evidence="8" key="1">
    <citation type="submission" date="2020-05" db="UniProtKB">
        <authorList>
            <consortium name="EnsemblMetazoa"/>
        </authorList>
    </citation>
    <scope>IDENTIFICATION</scope>
    <source>
        <strain evidence="8">SANGQUA</strain>
    </source>
</reference>
<feature type="region of interest" description="Disordered" evidence="4">
    <location>
        <begin position="1952"/>
        <end position="1976"/>
    </location>
</feature>
<feature type="disulfide bond" evidence="3">
    <location>
        <begin position="1440"/>
        <end position="1449"/>
    </location>
</feature>